<name>A0A8X7BQF1_9ARAC</name>
<evidence type="ECO:0000313" key="1">
    <source>
        <dbReference type="EMBL" id="GFY39960.1"/>
    </source>
</evidence>
<proteinExistence type="predicted"/>
<gene>
    <name evidence="1" type="ORF">TNIN_481501</name>
</gene>
<sequence length="96" mass="11367">MKSSFLQIKKTAVKEHKHEILQHEPRTSFLRYPQISSVIVSYGSLILLSHDVLRFRSMASNESDRDIDVIHFLRSVSILQKEKNILFLTRFRFHNL</sequence>
<reference evidence="1" key="1">
    <citation type="submission" date="2020-08" db="EMBL/GenBank/DDBJ databases">
        <title>Multicomponent nature underlies the extraordinary mechanical properties of spider dragline silk.</title>
        <authorList>
            <person name="Kono N."/>
            <person name="Nakamura H."/>
            <person name="Mori M."/>
            <person name="Yoshida Y."/>
            <person name="Ohtoshi R."/>
            <person name="Malay A.D."/>
            <person name="Moran D.A.P."/>
            <person name="Tomita M."/>
            <person name="Numata K."/>
            <person name="Arakawa K."/>
        </authorList>
    </citation>
    <scope>NUCLEOTIDE SEQUENCE</scope>
</reference>
<dbReference type="Proteomes" id="UP000886998">
    <property type="component" value="Unassembled WGS sequence"/>
</dbReference>
<dbReference type="AlphaFoldDB" id="A0A8X7BQF1"/>
<organism evidence="1 2">
    <name type="scientific">Trichonephila inaurata madagascariensis</name>
    <dbReference type="NCBI Taxonomy" id="2747483"/>
    <lineage>
        <taxon>Eukaryota</taxon>
        <taxon>Metazoa</taxon>
        <taxon>Ecdysozoa</taxon>
        <taxon>Arthropoda</taxon>
        <taxon>Chelicerata</taxon>
        <taxon>Arachnida</taxon>
        <taxon>Araneae</taxon>
        <taxon>Araneomorphae</taxon>
        <taxon>Entelegynae</taxon>
        <taxon>Araneoidea</taxon>
        <taxon>Nephilidae</taxon>
        <taxon>Trichonephila</taxon>
        <taxon>Trichonephila inaurata</taxon>
    </lineage>
</organism>
<dbReference type="EMBL" id="BMAV01001602">
    <property type="protein sequence ID" value="GFY39960.1"/>
    <property type="molecule type" value="Genomic_DNA"/>
</dbReference>
<keyword evidence="2" id="KW-1185">Reference proteome</keyword>
<protein>
    <submittedName>
        <fullName evidence="1">Uncharacterized protein</fullName>
    </submittedName>
</protein>
<evidence type="ECO:0000313" key="2">
    <source>
        <dbReference type="Proteomes" id="UP000886998"/>
    </source>
</evidence>
<accession>A0A8X7BQF1</accession>
<comment type="caution">
    <text evidence="1">The sequence shown here is derived from an EMBL/GenBank/DDBJ whole genome shotgun (WGS) entry which is preliminary data.</text>
</comment>